<dbReference type="Proteomes" id="UP000246375">
    <property type="component" value="Unassembled WGS sequence"/>
</dbReference>
<evidence type="ECO:0000256" key="2">
    <source>
        <dbReference type="ARBA" id="ARBA00023012"/>
    </source>
</evidence>
<gene>
    <name evidence="9" type="ORF">DL189_13225</name>
</gene>
<dbReference type="CDD" id="cd17535">
    <property type="entry name" value="REC_NarL-like"/>
    <property type="match status" value="1"/>
</dbReference>
<dbReference type="PANTHER" id="PTHR43214">
    <property type="entry name" value="TWO-COMPONENT RESPONSE REGULATOR"/>
    <property type="match status" value="1"/>
</dbReference>
<dbReference type="CDD" id="cd06170">
    <property type="entry name" value="LuxR_C_like"/>
    <property type="match status" value="1"/>
</dbReference>
<dbReference type="SMART" id="SM00421">
    <property type="entry name" value="HTH_LUXR"/>
    <property type="match status" value="1"/>
</dbReference>
<dbReference type="Gene3D" id="3.40.50.2300">
    <property type="match status" value="1"/>
</dbReference>
<dbReference type="EMBL" id="QHMI01000009">
    <property type="protein sequence ID" value="PXB40242.1"/>
    <property type="molecule type" value="Genomic_DNA"/>
</dbReference>
<dbReference type="InterPro" id="IPR036388">
    <property type="entry name" value="WH-like_DNA-bd_sf"/>
</dbReference>
<protein>
    <submittedName>
        <fullName evidence="9">DNA-binding response regulator</fullName>
    </submittedName>
</protein>
<feature type="domain" description="HTH luxR-type" evidence="7">
    <location>
        <begin position="145"/>
        <end position="210"/>
    </location>
</feature>
<keyword evidence="5" id="KW-0804">Transcription</keyword>
<dbReference type="GO" id="GO:0003677">
    <property type="term" value="F:DNA binding"/>
    <property type="evidence" value="ECO:0007669"/>
    <property type="project" value="UniProtKB-KW"/>
</dbReference>
<dbReference type="AlphaFoldDB" id="A0A9X7L1Z4"/>
<dbReference type="PANTHER" id="PTHR43214:SF41">
    <property type="entry name" value="NITRATE_NITRITE RESPONSE REGULATOR PROTEIN NARP"/>
    <property type="match status" value="1"/>
</dbReference>
<dbReference type="InterPro" id="IPR058245">
    <property type="entry name" value="NreC/VraR/RcsB-like_REC"/>
</dbReference>
<dbReference type="InterPro" id="IPR011006">
    <property type="entry name" value="CheY-like_superfamily"/>
</dbReference>
<accession>A0A9X7L1Z4</accession>
<organism evidence="9 10">
    <name type="scientific">Enterobacter hormaechei</name>
    <dbReference type="NCBI Taxonomy" id="158836"/>
    <lineage>
        <taxon>Bacteria</taxon>
        <taxon>Pseudomonadati</taxon>
        <taxon>Pseudomonadota</taxon>
        <taxon>Gammaproteobacteria</taxon>
        <taxon>Enterobacterales</taxon>
        <taxon>Enterobacteriaceae</taxon>
        <taxon>Enterobacter</taxon>
        <taxon>Enterobacter cloacae complex</taxon>
    </lineage>
</organism>
<dbReference type="InterPro" id="IPR016032">
    <property type="entry name" value="Sig_transdc_resp-reg_C-effctor"/>
</dbReference>
<evidence type="ECO:0000256" key="5">
    <source>
        <dbReference type="ARBA" id="ARBA00023163"/>
    </source>
</evidence>
<dbReference type="InterPro" id="IPR000792">
    <property type="entry name" value="Tscrpt_reg_LuxR_C"/>
</dbReference>
<dbReference type="SMART" id="SM00448">
    <property type="entry name" value="REC"/>
    <property type="match status" value="1"/>
</dbReference>
<reference evidence="9 10" key="1">
    <citation type="submission" date="2018-05" db="EMBL/GenBank/DDBJ databases">
        <title>Evaluation of testing and processing parameters for the GenePOC Carba assay.</title>
        <authorList>
            <person name="Walsh T.R."/>
        </authorList>
    </citation>
    <scope>NUCLEOTIDE SEQUENCE [LARGE SCALE GENOMIC DNA]</scope>
    <source>
        <strain evidence="9 10">PECIMP</strain>
    </source>
</reference>
<keyword evidence="4 9" id="KW-0238">DNA-binding</keyword>
<dbReference type="SUPFAM" id="SSF46894">
    <property type="entry name" value="C-terminal effector domain of the bipartite response regulators"/>
    <property type="match status" value="1"/>
</dbReference>
<evidence type="ECO:0000256" key="4">
    <source>
        <dbReference type="ARBA" id="ARBA00023125"/>
    </source>
</evidence>
<feature type="domain" description="Response regulatory" evidence="8">
    <location>
        <begin position="14"/>
        <end position="129"/>
    </location>
</feature>
<keyword evidence="1 6" id="KW-0597">Phosphoprotein</keyword>
<evidence type="ECO:0000259" key="8">
    <source>
        <dbReference type="PROSITE" id="PS50110"/>
    </source>
</evidence>
<evidence type="ECO:0000313" key="9">
    <source>
        <dbReference type="EMBL" id="PXB40242.1"/>
    </source>
</evidence>
<feature type="modified residue" description="4-aspartylphosphate" evidence="6">
    <location>
        <position position="64"/>
    </location>
</feature>
<dbReference type="Pfam" id="PF00196">
    <property type="entry name" value="GerE"/>
    <property type="match status" value="1"/>
</dbReference>
<dbReference type="PROSITE" id="PS50043">
    <property type="entry name" value="HTH_LUXR_2"/>
    <property type="match status" value="1"/>
</dbReference>
<dbReference type="Gene3D" id="1.10.10.10">
    <property type="entry name" value="Winged helix-like DNA-binding domain superfamily/Winged helix DNA-binding domain"/>
    <property type="match status" value="1"/>
</dbReference>
<dbReference type="GO" id="GO:0006355">
    <property type="term" value="P:regulation of DNA-templated transcription"/>
    <property type="evidence" value="ECO:0007669"/>
    <property type="project" value="InterPro"/>
</dbReference>
<keyword evidence="3" id="KW-0805">Transcription regulation</keyword>
<evidence type="ECO:0000259" key="7">
    <source>
        <dbReference type="PROSITE" id="PS50043"/>
    </source>
</evidence>
<evidence type="ECO:0000256" key="6">
    <source>
        <dbReference type="PROSITE-ProRule" id="PRU00169"/>
    </source>
</evidence>
<comment type="caution">
    <text evidence="9">The sequence shown here is derived from an EMBL/GenBank/DDBJ whole genome shotgun (WGS) entry which is preliminary data.</text>
</comment>
<dbReference type="SUPFAM" id="SSF52172">
    <property type="entry name" value="CheY-like"/>
    <property type="match status" value="1"/>
</dbReference>
<name>A0A9X7L1Z4_9ENTR</name>
<dbReference type="PRINTS" id="PR00038">
    <property type="entry name" value="HTHLUXR"/>
</dbReference>
<evidence type="ECO:0000313" key="10">
    <source>
        <dbReference type="Proteomes" id="UP000246375"/>
    </source>
</evidence>
<dbReference type="Pfam" id="PF00072">
    <property type="entry name" value="Response_reg"/>
    <property type="match status" value="1"/>
</dbReference>
<dbReference type="GO" id="GO:0000160">
    <property type="term" value="P:phosphorelay signal transduction system"/>
    <property type="evidence" value="ECO:0007669"/>
    <property type="project" value="InterPro"/>
</dbReference>
<dbReference type="PROSITE" id="PS00622">
    <property type="entry name" value="HTH_LUXR_1"/>
    <property type="match status" value="1"/>
</dbReference>
<dbReference type="InterPro" id="IPR039420">
    <property type="entry name" value="WalR-like"/>
</dbReference>
<evidence type="ECO:0000256" key="3">
    <source>
        <dbReference type="ARBA" id="ARBA00023015"/>
    </source>
</evidence>
<dbReference type="PROSITE" id="PS50110">
    <property type="entry name" value="RESPONSE_REGULATORY"/>
    <property type="match status" value="1"/>
</dbReference>
<sequence length="212" mass="23461">MHRLPIILRVSMKTALVVDDHPSVRMALKMTLEKIGFTHVDECDNGAQAINQIKKGKYNIVILDIGIPNMDGMSVIAAVRKAEINTKILVFTSQSAELYASRCMMSGVSGFLTKNEGMEDVSAAIKAINSGFTFFPNISYANNFTSRKSSSLTNRELEVLRKIIAGMKNIEIADSMCLSSKTISTYKTRIMTKMGVTTLVDLIEIAKREKIE</sequence>
<evidence type="ECO:0000256" key="1">
    <source>
        <dbReference type="ARBA" id="ARBA00022553"/>
    </source>
</evidence>
<proteinExistence type="predicted"/>
<dbReference type="InterPro" id="IPR001789">
    <property type="entry name" value="Sig_transdc_resp-reg_receiver"/>
</dbReference>
<keyword evidence="2" id="KW-0902">Two-component regulatory system</keyword>